<dbReference type="Proteomes" id="UP000887581">
    <property type="component" value="Unplaced"/>
</dbReference>
<accession>A0A915Q142</accession>
<name>A0A915Q142_9BILA</name>
<protein>
    <submittedName>
        <fullName evidence="2">Uncharacterized protein</fullName>
    </submittedName>
</protein>
<keyword evidence="1" id="KW-1185">Reference proteome</keyword>
<evidence type="ECO:0000313" key="1">
    <source>
        <dbReference type="Proteomes" id="UP000887581"/>
    </source>
</evidence>
<organism evidence="1 2">
    <name type="scientific">Setaria digitata</name>
    <dbReference type="NCBI Taxonomy" id="48799"/>
    <lineage>
        <taxon>Eukaryota</taxon>
        <taxon>Metazoa</taxon>
        <taxon>Ecdysozoa</taxon>
        <taxon>Nematoda</taxon>
        <taxon>Chromadorea</taxon>
        <taxon>Rhabditida</taxon>
        <taxon>Spirurina</taxon>
        <taxon>Spiruromorpha</taxon>
        <taxon>Filarioidea</taxon>
        <taxon>Setariidae</taxon>
        <taxon>Setaria</taxon>
    </lineage>
</organism>
<proteinExistence type="predicted"/>
<dbReference type="WBParaSite" id="sdigi.contig44.g2785.t1">
    <property type="protein sequence ID" value="sdigi.contig44.g2785.t1"/>
    <property type="gene ID" value="sdigi.contig44.g2785"/>
</dbReference>
<dbReference type="AlphaFoldDB" id="A0A915Q142"/>
<sequence length="105" mass="11448">MGLRCYPAGDRDPVISPLGNPGHLSVTESAKQLQCAVARRHGSASIVCSLIEKTYSIMKMQDGSATWVHRAECSGIDCAECKERGASEMWYCNWGEAGRHCEQDG</sequence>
<evidence type="ECO:0000313" key="2">
    <source>
        <dbReference type="WBParaSite" id="sdigi.contig44.g2785.t1"/>
    </source>
</evidence>
<reference evidence="2" key="1">
    <citation type="submission" date="2022-11" db="UniProtKB">
        <authorList>
            <consortium name="WormBaseParasite"/>
        </authorList>
    </citation>
    <scope>IDENTIFICATION</scope>
</reference>